<dbReference type="Gene3D" id="3.40.50.10950">
    <property type="match status" value="1"/>
</dbReference>
<keyword evidence="3 6" id="KW-0808">Transferase</keyword>
<dbReference type="EMBL" id="JAALLT010000002">
    <property type="protein sequence ID" value="NGP76439.1"/>
    <property type="molecule type" value="Genomic_DNA"/>
</dbReference>
<accession>A0A6M1SN13</accession>
<dbReference type="InterPro" id="IPR050500">
    <property type="entry name" value="Phos_Acetyltrans/Butyryltrans"/>
</dbReference>
<evidence type="ECO:0000259" key="5">
    <source>
        <dbReference type="Pfam" id="PF01515"/>
    </source>
</evidence>
<dbReference type="RefSeq" id="WP_165140789.1">
    <property type="nucleotide sequence ID" value="NZ_JAALLT010000002.1"/>
</dbReference>
<reference evidence="6 7" key="1">
    <citation type="submission" date="2020-02" db="EMBL/GenBank/DDBJ databases">
        <title>Balneolaceae bacterium YR4-1, complete genome.</title>
        <authorList>
            <person name="Li Y."/>
            <person name="Wu S."/>
        </authorList>
    </citation>
    <scope>NUCLEOTIDE SEQUENCE [LARGE SCALE GENOMIC DNA]</scope>
    <source>
        <strain evidence="6 7">YR4-1</strain>
    </source>
</reference>
<organism evidence="6 7">
    <name type="scientific">Halalkalibaculum roseum</name>
    <dbReference type="NCBI Taxonomy" id="2709311"/>
    <lineage>
        <taxon>Bacteria</taxon>
        <taxon>Pseudomonadati</taxon>
        <taxon>Balneolota</taxon>
        <taxon>Balneolia</taxon>
        <taxon>Balneolales</taxon>
        <taxon>Balneolaceae</taxon>
        <taxon>Halalkalibaculum</taxon>
    </lineage>
</organism>
<dbReference type="Pfam" id="PF01515">
    <property type="entry name" value="PTA_PTB"/>
    <property type="match status" value="1"/>
</dbReference>
<feature type="domain" description="Phosphate acetyl/butaryl transferase" evidence="5">
    <location>
        <begin position="3"/>
        <end position="321"/>
    </location>
</feature>
<dbReference type="EC" id="2.3.1.8" evidence="2"/>
<dbReference type="Gene3D" id="3.40.50.10750">
    <property type="entry name" value="Isocitrate/Isopropylmalate dehydrogenase-like"/>
    <property type="match status" value="1"/>
</dbReference>
<evidence type="ECO:0000256" key="2">
    <source>
        <dbReference type="ARBA" id="ARBA00012707"/>
    </source>
</evidence>
<gene>
    <name evidence="6" type="primary">pta</name>
    <name evidence="6" type="ORF">G3570_07335</name>
</gene>
<dbReference type="PANTHER" id="PTHR43356">
    <property type="entry name" value="PHOSPHATE ACETYLTRANSFERASE"/>
    <property type="match status" value="1"/>
</dbReference>
<dbReference type="NCBIfam" id="TIGR00651">
    <property type="entry name" value="pta"/>
    <property type="match status" value="1"/>
</dbReference>
<dbReference type="PIRSF" id="PIRSF000428">
    <property type="entry name" value="P_Ac_trans"/>
    <property type="match status" value="1"/>
</dbReference>
<dbReference type="Proteomes" id="UP000473278">
    <property type="component" value="Unassembled WGS sequence"/>
</dbReference>
<name>A0A6M1SN13_9BACT</name>
<keyword evidence="4 6" id="KW-0012">Acyltransferase</keyword>
<dbReference type="NCBIfam" id="NF007233">
    <property type="entry name" value="PRK09653.1"/>
    <property type="match status" value="1"/>
</dbReference>
<evidence type="ECO:0000256" key="1">
    <source>
        <dbReference type="ARBA" id="ARBA00005656"/>
    </source>
</evidence>
<evidence type="ECO:0000313" key="7">
    <source>
        <dbReference type="Proteomes" id="UP000473278"/>
    </source>
</evidence>
<evidence type="ECO:0000256" key="3">
    <source>
        <dbReference type="ARBA" id="ARBA00022679"/>
    </source>
</evidence>
<protein>
    <recommendedName>
        <fullName evidence="2">phosphate acetyltransferase</fullName>
        <ecNumber evidence="2">2.3.1.8</ecNumber>
    </recommendedName>
</protein>
<dbReference type="GO" id="GO:0008959">
    <property type="term" value="F:phosphate acetyltransferase activity"/>
    <property type="evidence" value="ECO:0007669"/>
    <property type="project" value="UniProtKB-EC"/>
</dbReference>
<proteinExistence type="inferred from homology"/>
<dbReference type="InterPro" id="IPR004614">
    <property type="entry name" value="P_AcTrfase"/>
</dbReference>
<comment type="similarity">
    <text evidence="1">Belongs to the phosphate acetyltransferase and butyryltransferase family.</text>
</comment>
<dbReference type="AlphaFoldDB" id="A0A6M1SN13"/>
<sequence length="327" mass="34688">MDLIKEVTKRVGKNSARIVFPEPEDRRVLKAAEFLSQKEICSVILIGQEETIISNAKNLGIHLAEAIEFIDPASLPEKAQLVSAYVERNKTKNVTETDAETALESPLYIAASLVAAGLADGCVAGSVATTGDVIRSALKCIGLAPHSSIVSSIFLMNLKDGKTITYGDCGVVPYPDSDQLADIAIDSARTHTLLTGAEPIVAMLSFSTKGSASHESIELVTRALSKVKKKNPDLVIDGELQFDAAFVPDVAQRKAPDSKVAGKANVFIFPNLDAGNIAYKITERLAGAEATGPILQGLNKPVMDLSRGCDWKDIVNAACVAILKSVG</sequence>
<dbReference type="InterPro" id="IPR042113">
    <property type="entry name" value="P_AcTrfase_dom1"/>
</dbReference>
<dbReference type="PANTHER" id="PTHR43356:SF1">
    <property type="entry name" value="PHOSPHATE ACETYLTRANSFERASE EUTD"/>
    <property type="match status" value="1"/>
</dbReference>
<evidence type="ECO:0000313" key="6">
    <source>
        <dbReference type="EMBL" id="NGP76439.1"/>
    </source>
</evidence>
<dbReference type="InterPro" id="IPR012147">
    <property type="entry name" value="P_Ac_Bu_trans"/>
</dbReference>
<dbReference type="InterPro" id="IPR002505">
    <property type="entry name" value="PTA_PTB"/>
</dbReference>
<dbReference type="InterPro" id="IPR042112">
    <property type="entry name" value="P_AcTrfase_dom2"/>
</dbReference>
<comment type="caution">
    <text evidence="6">The sequence shown here is derived from an EMBL/GenBank/DDBJ whole genome shotgun (WGS) entry which is preliminary data.</text>
</comment>
<keyword evidence="7" id="KW-1185">Reference proteome</keyword>
<dbReference type="SUPFAM" id="SSF53659">
    <property type="entry name" value="Isocitrate/Isopropylmalate dehydrogenase-like"/>
    <property type="match status" value="1"/>
</dbReference>
<evidence type="ECO:0000256" key="4">
    <source>
        <dbReference type="ARBA" id="ARBA00023315"/>
    </source>
</evidence>